<geneLocation type="plasmid" evidence="1 2">
    <name>pDAETH-3</name>
</geneLocation>
<dbReference type="EMBL" id="AP026563">
    <property type="protein sequence ID" value="BDP44702.1"/>
    <property type="molecule type" value="Genomic_DNA"/>
</dbReference>
<evidence type="ECO:0000313" key="1">
    <source>
        <dbReference type="EMBL" id="BDP44702.1"/>
    </source>
</evidence>
<keyword evidence="1" id="KW-0614">Plasmid</keyword>
<keyword evidence="2" id="KW-1185">Reference proteome</keyword>
<proteinExistence type="predicted"/>
<protein>
    <submittedName>
        <fullName evidence="1">Uncharacterized protein</fullName>
    </submittedName>
</protein>
<reference evidence="1" key="1">
    <citation type="submission" date="2022-07" db="EMBL/GenBank/DDBJ databases">
        <title>Complete Genome Sequence of the Radioresistant Bacterium Deinococcus aetherius ST0316, Isolated from the Air Dust collected in Lower Stratosphere above Japan.</title>
        <authorList>
            <person name="Satoh K."/>
            <person name="Hagiwara K."/>
            <person name="Katsumata K."/>
            <person name="Kubo A."/>
            <person name="Yokobori S."/>
            <person name="Yamagishi A."/>
            <person name="Oono Y."/>
            <person name="Narumi I."/>
        </authorList>
    </citation>
    <scope>NUCLEOTIDE SEQUENCE</scope>
    <source>
        <strain evidence="1">ST0316</strain>
        <plasmid evidence="1">pDAETH-3</plasmid>
    </source>
</reference>
<dbReference type="RefSeq" id="WP_264778635.1">
    <property type="nucleotide sequence ID" value="NZ_AP026563.1"/>
</dbReference>
<sequence length="139" mass="15715">MKPVLALLAVALVVLLGLGGWWFAVERRWQGDLFCIERPGTLWNGMAPLPPGLTPECPTYSRTYRQEVRQGFSRIEQYRLPGWQPRALLDPFKRAGYQQLTDDALPGNYSAFLNQGGDLLQYHAIRERDTTLIAISGQP</sequence>
<evidence type="ECO:0000313" key="2">
    <source>
        <dbReference type="Proteomes" id="UP001064971"/>
    </source>
</evidence>
<dbReference type="Proteomes" id="UP001064971">
    <property type="component" value="Plasmid pDAETH-3"/>
</dbReference>
<organism evidence="1 2">
    <name type="scientific">Deinococcus aetherius</name>
    <dbReference type="NCBI Taxonomy" id="200252"/>
    <lineage>
        <taxon>Bacteria</taxon>
        <taxon>Thermotogati</taxon>
        <taxon>Deinococcota</taxon>
        <taxon>Deinococci</taxon>
        <taxon>Deinococcales</taxon>
        <taxon>Deinococcaceae</taxon>
        <taxon>Deinococcus</taxon>
    </lineage>
</organism>
<accession>A0ABN6RN27</accession>
<gene>
    <name evidence="1" type="ORF">DAETH_46710</name>
</gene>
<name>A0ABN6RN27_9DEIO</name>